<reference evidence="1" key="1">
    <citation type="submission" date="2022-08" db="EMBL/GenBank/DDBJ databases">
        <title>Genome Sequence of Lecanicillium fungicola.</title>
        <authorList>
            <person name="Buettner E."/>
        </authorList>
    </citation>
    <scope>NUCLEOTIDE SEQUENCE</scope>
    <source>
        <strain evidence="1">Babe33</strain>
    </source>
</reference>
<sequence>MGSGYTFGVALFAAIGTFLFGFDTGIATTTIAHQSWVDYMKHPSAGLTGAVVAVYIAGEAVGALTQTALGDRMGRIRFMQMMCVAVTIGTAIQTGAINVGMFLAGRVLAGFAVGGLVSTVPIYLSEISPPNQRGMIGGISGCGISFGTMTSNWVGYSCSFMPYGQRQWRLPLGLQIPWGVLLFVGLATFMPNSPRQLIRQGRVEEARRNFGKIRRELTLQDAEDEFLAMKSQIQFEMEREVTSYKEIFRLFRRRALVSIAVQTMTSLTGVNVIQYYQTILYKSLGMKPATILALAGVYGTVTFVSNVITTRFLTDQWGRRKMILTGLSGVILVEIYAAVMQRQFQHTDNKVGKGFTILGIYLFAVVYYGMLNSTTWLYGAEVLPIALRSKIMGVASASHFIVNVAITEAGPTAFASIKENYYYVFVCCTTFFLIIAYLFFPETRRQTLEEIAAAFGDQVVDSESGKAVGSRKGSKTDVEHSATSIQHREVQ</sequence>
<gene>
    <name evidence="1" type="ORF">NQ176_g3209</name>
</gene>
<organism evidence="1 2">
    <name type="scientific">Zarea fungicola</name>
    <dbReference type="NCBI Taxonomy" id="93591"/>
    <lineage>
        <taxon>Eukaryota</taxon>
        <taxon>Fungi</taxon>
        <taxon>Dikarya</taxon>
        <taxon>Ascomycota</taxon>
        <taxon>Pezizomycotina</taxon>
        <taxon>Sordariomycetes</taxon>
        <taxon>Hypocreomycetidae</taxon>
        <taxon>Hypocreales</taxon>
        <taxon>Cordycipitaceae</taxon>
        <taxon>Zarea</taxon>
    </lineage>
</organism>
<comment type="caution">
    <text evidence="1">The sequence shown here is derived from an EMBL/GenBank/DDBJ whole genome shotgun (WGS) entry which is preliminary data.</text>
</comment>
<name>A0ACC1NM69_9HYPO</name>
<evidence type="ECO:0000313" key="1">
    <source>
        <dbReference type="EMBL" id="KAJ2979509.1"/>
    </source>
</evidence>
<dbReference type="Proteomes" id="UP001143910">
    <property type="component" value="Unassembled WGS sequence"/>
</dbReference>
<protein>
    <submittedName>
        <fullName evidence="1">Uncharacterized protein</fullName>
    </submittedName>
</protein>
<dbReference type="EMBL" id="JANJQO010000277">
    <property type="protein sequence ID" value="KAJ2979509.1"/>
    <property type="molecule type" value="Genomic_DNA"/>
</dbReference>
<evidence type="ECO:0000313" key="2">
    <source>
        <dbReference type="Proteomes" id="UP001143910"/>
    </source>
</evidence>
<accession>A0ACC1NM69</accession>
<keyword evidence="2" id="KW-1185">Reference proteome</keyword>
<proteinExistence type="predicted"/>